<dbReference type="EMBL" id="BMXA01000008">
    <property type="protein sequence ID" value="GHA19932.1"/>
    <property type="molecule type" value="Genomic_DNA"/>
</dbReference>
<dbReference type="SUPFAM" id="SSF101874">
    <property type="entry name" value="YceI-like"/>
    <property type="match status" value="1"/>
</dbReference>
<proteinExistence type="predicted"/>
<reference evidence="3" key="2">
    <citation type="submission" date="2020-09" db="EMBL/GenBank/DDBJ databases">
        <authorList>
            <person name="Sun Q."/>
            <person name="Kim S."/>
        </authorList>
    </citation>
    <scope>NUCLEOTIDE SEQUENCE</scope>
    <source>
        <strain evidence="3">KCTC 12711</strain>
    </source>
</reference>
<keyword evidence="1" id="KW-0732">Signal</keyword>
<dbReference type="InterPro" id="IPR036761">
    <property type="entry name" value="TTHA0802/YceI-like_sf"/>
</dbReference>
<gene>
    <name evidence="3" type="ORF">GCM10008090_32150</name>
</gene>
<feature type="chain" id="PRO_5037587490" evidence="1">
    <location>
        <begin position="21"/>
        <end position="201"/>
    </location>
</feature>
<dbReference type="Proteomes" id="UP000614811">
    <property type="component" value="Unassembled WGS sequence"/>
</dbReference>
<sequence length="201" mass="21902">MKQLVSSVVCLLLCGCVALITPKVETTLASLEAGDYALDKTHASLIFKVKHSGLSNYVGRFNEFDASLSFDPANVSAAKLTAVIEIDSLDINNPSLKKDLMDGTWFDQPRYPQARFSTISVTPVSDNQFSFTGNLAWRGVQKPVTMLVTFHGGADNILTRKYTLGFSASGTFKRSDFGMDAYIPLVGDEVSIDADAEFLKN</sequence>
<dbReference type="Pfam" id="PF04264">
    <property type="entry name" value="YceI"/>
    <property type="match status" value="1"/>
</dbReference>
<dbReference type="PANTHER" id="PTHR34406">
    <property type="entry name" value="PROTEIN YCEI"/>
    <property type="match status" value="1"/>
</dbReference>
<feature type="domain" description="Lipid/polyisoprenoid-binding YceI-like" evidence="2">
    <location>
        <begin position="35"/>
        <end position="199"/>
    </location>
</feature>
<evidence type="ECO:0000259" key="2">
    <source>
        <dbReference type="SMART" id="SM00867"/>
    </source>
</evidence>
<name>A0A918S0W8_9GAMM</name>
<reference evidence="3" key="1">
    <citation type="journal article" date="2014" name="Int. J. Syst. Evol. Microbiol.">
        <title>Complete genome sequence of Corynebacterium casei LMG S-19264T (=DSM 44701T), isolated from a smear-ripened cheese.</title>
        <authorList>
            <consortium name="US DOE Joint Genome Institute (JGI-PGF)"/>
            <person name="Walter F."/>
            <person name="Albersmeier A."/>
            <person name="Kalinowski J."/>
            <person name="Ruckert C."/>
        </authorList>
    </citation>
    <scope>NUCLEOTIDE SEQUENCE</scope>
    <source>
        <strain evidence="3">KCTC 12711</strain>
    </source>
</reference>
<dbReference type="AlphaFoldDB" id="A0A918S0W8"/>
<keyword evidence="4" id="KW-1185">Reference proteome</keyword>
<evidence type="ECO:0000313" key="4">
    <source>
        <dbReference type="Proteomes" id="UP000614811"/>
    </source>
</evidence>
<protein>
    <submittedName>
        <fullName evidence="3">Polyisoprenoid-binding protein</fullName>
    </submittedName>
</protein>
<dbReference type="SMART" id="SM00867">
    <property type="entry name" value="YceI"/>
    <property type="match status" value="1"/>
</dbReference>
<accession>A0A918S0W8</accession>
<organism evidence="3 4">
    <name type="scientific">Arenicella chitinivorans</name>
    <dbReference type="NCBI Taxonomy" id="1329800"/>
    <lineage>
        <taxon>Bacteria</taxon>
        <taxon>Pseudomonadati</taxon>
        <taxon>Pseudomonadota</taxon>
        <taxon>Gammaproteobacteria</taxon>
        <taxon>Arenicellales</taxon>
        <taxon>Arenicellaceae</taxon>
        <taxon>Arenicella</taxon>
    </lineage>
</organism>
<evidence type="ECO:0000256" key="1">
    <source>
        <dbReference type="SAM" id="SignalP"/>
    </source>
</evidence>
<comment type="caution">
    <text evidence="3">The sequence shown here is derived from an EMBL/GenBank/DDBJ whole genome shotgun (WGS) entry which is preliminary data.</text>
</comment>
<dbReference type="Gene3D" id="2.40.128.110">
    <property type="entry name" value="Lipid/polyisoprenoid-binding, YceI-like"/>
    <property type="match status" value="1"/>
</dbReference>
<dbReference type="InterPro" id="IPR007372">
    <property type="entry name" value="Lipid/polyisoprenoid-bd_YceI"/>
</dbReference>
<dbReference type="PROSITE" id="PS51257">
    <property type="entry name" value="PROKAR_LIPOPROTEIN"/>
    <property type="match status" value="1"/>
</dbReference>
<dbReference type="PANTHER" id="PTHR34406:SF1">
    <property type="entry name" value="PROTEIN YCEI"/>
    <property type="match status" value="1"/>
</dbReference>
<evidence type="ECO:0000313" key="3">
    <source>
        <dbReference type="EMBL" id="GHA19932.1"/>
    </source>
</evidence>
<dbReference type="RefSeq" id="WP_189402732.1">
    <property type="nucleotide sequence ID" value="NZ_BMXA01000008.1"/>
</dbReference>
<feature type="signal peptide" evidence="1">
    <location>
        <begin position="1"/>
        <end position="20"/>
    </location>
</feature>